<dbReference type="InterPro" id="IPR050275">
    <property type="entry name" value="PGM_Phosphatase"/>
</dbReference>
<name>A0A4V3JXR0_9LEPT</name>
<dbReference type="PANTHER" id="PTHR48100:SF59">
    <property type="entry name" value="ADENOSYLCOBALAMIN_ALPHA-RIBAZOLE PHOSPHATASE"/>
    <property type="match status" value="1"/>
</dbReference>
<keyword evidence="1" id="KW-0808">Transferase</keyword>
<protein>
    <submittedName>
        <fullName evidence="1">Phosphoglycerate kinase</fullName>
    </submittedName>
</protein>
<dbReference type="GO" id="GO:0005737">
    <property type="term" value="C:cytoplasm"/>
    <property type="evidence" value="ECO:0007669"/>
    <property type="project" value="TreeGrafter"/>
</dbReference>
<dbReference type="EMBL" id="RQHV01000007">
    <property type="protein sequence ID" value="TGN14287.1"/>
    <property type="molecule type" value="Genomic_DNA"/>
</dbReference>
<evidence type="ECO:0000313" key="2">
    <source>
        <dbReference type="Proteomes" id="UP000298264"/>
    </source>
</evidence>
<dbReference type="RefSeq" id="WP_135762765.1">
    <property type="nucleotide sequence ID" value="NZ_RQHV01000007.1"/>
</dbReference>
<dbReference type="Proteomes" id="UP000298264">
    <property type="component" value="Unassembled WGS sequence"/>
</dbReference>
<dbReference type="SUPFAM" id="SSF53254">
    <property type="entry name" value="Phosphoglycerate mutase-like"/>
    <property type="match status" value="1"/>
</dbReference>
<dbReference type="CDD" id="cd07067">
    <property type="entry name" value="HP_PGM_like"/>
    <property type="match status" value="1"/>
</dbReference>
<accession>A0A4V3JXR0</accession>
<comment type="caution">
    <text evidence="1">The sequence shown here is derived from an EMBL/GenBank/DDBJ whole genome shotgun (WGS) entry which is preliminary data.</text>
</comment>
<proteinExistence type="predicted"/>
<dbReference type="AlphaFoldDB" id="A0A4V3JXR0"/>
<gene>
    <name evidence="1" type="ORF">EHS11_02070</name>
</gene>
<dbReference type="Gene3D" id="3.40.50.1240">
    <property type="entry name" value="Phosphoglycerate mutase-like"/>
    <property type="match status" value="1"/>
</dbReference>
<dbReference type="InterPro" id="IPR029033">
    <property type="entry name" value="His_PPase_superfam"/>
</dbReference>
<sequence length="198" mass="22624">MDLYLVRHPETSAPKGTCYGRVDFPLLNPAIETAKQTINNLPGTIPLMIVSPAPRAQALAKELSLLHLEKNSIHPELQTEERIQEMDFGDWDGKLWDSIPKKETLAWMKDFVNQKTPNGEAFTDVIERTNAFLKDWGKEGIKRKEEEEKRKSPINQLIVVCHSGSIRAILCQLHNLEYKDAFQAKIDFGSVHKVKLEY</sequence>
<dbReference type="SMART" id="SM00855">
    <property type="entry name" value="PGAM"/>
    <property type="match status" value="1"/>
</dbReference>
<keyword evidence="1" id="KW-0418">Kinase</keyword>
<dbReference type="Pfam" id="PF00300">
    <property type="entry name" value="His_Phos_1"/>
    <property type="match status" value="1"/>
</dbReference>
<dbReference type="OrthoDB" id="7925971at2"/>
<dbReference type="PANTHER" id="PTHR48100">
    <property type="entry name" value="BROAD-SPECIFICITY PHOSPHATASE YOR283W-RELATED"/>
    <property type="match status" value="1"/>
</dbReference>
<keyword evidence="2" id="KW-1185">Reference proteome</keyword>
<evidence type="ECO:0000313" key="1">
    <source>
        <dbReference type="EMBL" id="TGN14287.1"/>
    </source>
</evidence>
<dbReference type="GO" id="GO:0016301">
    <property type="term" value="F:kinase activity"/>
    <property type="evidence" value="ECO:0007669"/>
    <property type="project" value="UniProtKB-KW"/>
</dbReference>
<organism evidence="1 2">
    <name type="scientific">Leptospira ilyithenensis</name>
    <dbReference type="NCBI Taxonomy" id="2484901"/>
    <lineage>
        <taxon>Bacteria</taxon>
        <taxon>Pseudomonadati</taxon>
        <taxon>Spirochaetota</taxon>
        <taxon>Spirochaetia</taxon>
        <taxon>Leptospirales</taxon>
        <taxon>Leptospiraceae</taxon>
        <taxon>Leptospira</taxon>
    </lineage>
</organism>
<dbReference type="InterPro" id="IPR013078">
    <property type="entry name" value="His_Pase_superF_clade-1"/>
</dbReference>
<reference evidence="1" key="1">
    <citation type="journal article" date="2019" name="PLoS Negl. Trop. Dis.">
        <title>Revisiting the worldwide diversity of Leptospira species in the environment.</title>
        <authorList>
            <person name="Vincent A.T."/>
            <person name="Schiettekatte O."/>
            <person name="Bourhy P."/>
            <person name="Veyrier F.J."/>
            <person name="Picardeau M."/>
        </authorList>
    </citation>
    <scope>NUCLEOTIDE SEQUENCE [LARGE SCALE GENOMIC DNA]</scope>
    <source>
        <strain evidence="1">201400974</strain>
    </source>
</reference>
<dbReference type="GO" id="GO:0016791">
    <property type="term" value="F:phosphatase activity"/>
    <property type="evidence" value="ECO:0007669"/>
    <property type="project" value="TreeGrafter"/>
</dbReference>